<dbReference type="SUPFAM" id="SSF56784">
    <property type="entry name" value="HAD-like"/>
    <property type="match status" value="1"/>
</dbReference>
<organism evidence="1">
    <name type="scientific">Methyloraptor flagellatus</name>
    <dbReference type="NCBI Taxonomy" id="3162530"/>
    <lineage>
        <taxon>Bacteria</taxon>
        <taxon>Pseudomonadati</taxon>
        <taxon>Pseudomonadota</taxon>
        <taxon>Alphaproteobacteria</taxon>
        <taxon>Hyphomicrobiales</taxon>
        <taxon>Ancalomicrobiaceae</taxon>
        <taxon>Methyloraptor</taxon>
    </lineage>
</organism>
<dbReference type="InterPro" id="IPR050155">
    <property type="entry name" value="HAD-like_hydrolase_sf"/>
</dbReference>
<dbReference type="Pfam" id="PF13419">
    <property type="entry name" value="HAD_2"/>
    <property type="match status" value="1"/>
</dbReference>
<sequence>MSAASDRDGNGPDDEGRRPQAVALFDLDGTLTDPYPGITRSVRHAMEKLGRPLPADADLSWVIGPPLTHAFRKLLDTTDESLVAAAVAAYRERYGTVGLYENAVYPGIEAALDRLAEAGVELVLATSKVRVYAERILAHFGLARRFRAIHGSELDGTRAEKPALIRYIVETERLAAVSKVMIGDRHHDVDGAAANGIGTIGVGWGYGGVEELTRAGARMVLERVDQLPGAIITTLAGEPAPQAAT</sequence>
<dbReference type="Gene3D" id="3.40.50.1000">
    <property type="entry name" value="HAD superfamily/HAD-like"/>
    <property type="match status" value="1"/>
</dbReference>
<dbReference type="InterPro" id="IPR023214">
    <property type="entry name" value="HAD_sf"/>
</dbReference>
<dbReference type="InterPro" id="IPR036412">
    <property type="entry name" value="HAD-like_sf"/>
</dbReference>
<dbReference type="AlphaFoldDB" id="A0AAU7XF68"/>
<evidence type="ECO:0000313" key="1">
    <source>
        <dbReference type="EMBL" id="XBY45590.1"/>
    </source>
</evidence>
<name>A0AAU7XF68_9HYPH</name>
<keyword evidence="1" id="KW-0378">Hydrolase</keyword>
<dbReference type="PANTHER" id="PTHR43434:SF20">
    <property type="entry name" value="5'-NUCLEOTIDASE"/>
    <property type="match status" value="1"/>
</dbReference>
<dbReference type="Gene3D" id="1.10.150.240">
    <property type="entry name" value="Putative phosphatase, domain 2"/>
    <property type="match status" value="1"/>
</dbReference>
<dbReference type="GO" id="GO:0004713">
    <property type="term" value="F:protein tyrosine kinase activity"/>
    <property type="evidence" value="ECO:0007669"/>
    <property type="project" value="TreeGrafter"/>
</dbReference>
<reference evidence="1" key="1">
    <citation type="submission" date="2024-06" db="EMBL/GenBank/DDBJ databases">
        <title>Methylostella associata gen. nov., sp. nov., a novel Ancalomicrobiaceae-affiliated facultatively methylotrophic bacteria that feed on methanotrophs of the genus Methylococcus.</title>
        <authorList>
            <person name="Saltykova V."/>
            <person name="Danilova O.V."/>
            <person name="Oshkin I.Y."/>
            <person name="Belova S.E."/>
            <person name="Pimenov N.V."/>
            <person name="Dedysh S.N."/>
        </authorList>
    </citation>
    <scope>NUCLEOTIDE SEQUENCE</scope>
    <source>
        <strain evidence="1">S20</strain>
    </source>
</reference>
<dbReference type="GO" id="GO:0005829">
    <property type="term" value="C:cytosol"/>
    <property type="evidence" value="ECO:0007669"/>
    <property type="project" value="TreeGrafter"/>
</dbReference>
<dbReference type="KEGG" id="mflg:ABS361_04740"/>
<protein>
    <submittedName>
        <fullName evidence="1">HAD hydrolase-like protein</fullName>
    </submittedName>
</protein>
<dbReference type="PANTHER" id="PTHR43434">
    <property type="entry name" value="PHOSPHOGLYCOLATE PHOSPHATASE"/>
    <property type="match status" value="1"/>
</dbReference>
<dbReference type="FunFam" id="3.40.50.1000:FF:000022">
    <property type="entry name" value="Phosphoglycolate phosphatase"/>
    <property type="match status" value="1"/>
</dbReference>
<accession>A0AAU7XF68</accession>
<dbReference type="EMBL" id="CP158568">
    <property type="protein sequence ID" value="XBY45590.1"/>
    <property type="molecule type" value="Genomic_DNA"/>
</dbReference>
<gene>
    <name evidence="1" type="ORF">ABS361_04740</name>
</gene>
<dbReference type="InterPro" id="IPR023198">
    <property type="entry name" value="PGP-like_dom2"/>
</dbReference>
<proteinExistence type="predicted"/>
<dbReference type="InterPro" id="IPR041492">
    <property type="entry name" value="HAD_2"/>
</dbReference>
<dbReference type="GO" id="GO:0016791">
    <property type="term" value="F:phosphatase activity"/>
    <property type="evidence" value="ECO:0007669"/>
    <property type="project" value="UniProtKB-ARBA"/>
</dbReference>
<dbReference type="RefSeq" id="WP_407050685.1">
    <property type="nucleotide sequence ID" value="NZ_CP158568.1"/>
</dbReference>